<keyword evidence="2" id="KW-0812">Transmembrane</keyword>
<dbReference type="EMBL" id="FUEG01000067">
    <property type="protein sequence ID" value="SJL18711.1"/>
    <property type="molecule type" value="Genomic_DNA"/>
</dbReference>
<dbReference type="GO" id="GO:0002100">
    <property type="term" value="P:tRNA wobble adenosine to inosine editing"/>
    <property type="evidence" value="ECO:0007669"/>
    <property type="project" value="InterPro"/>
</dbReference>
<feature type="transmembrane region" description="Helical" evidence="2">
    <location>
        <begin position="173"/>
        <end position="200"/>
    </location>
</feature>
<organism evidence="3 4">
    <name type="scientific">Armillaria ostoyae</name>
    <name type="common">Armillaria root rot fungus</name>
    <dbReference type="NCBI Taxonomy" id="47428"/>
    <lineage>
        <taxon>Eukaryota</taxon>
        <taxon>Fungi</taxon>
        <taxon>Dikarya</taxon>
        <taxon>Basidiomycota</taxon>
        <taxon>Agaricomycotina</taxon>
        <taxon>Agaricomycetes</taxon>
        <taxon>Agaricomycetidae</taxon>
        <taxon>Agaricales</taxon>
        <taxon>Marasmiineae</taxon>
        <taxon>Physalacriaceae</taxon>
        <taxon>Armillaria</taxon>
    </lineage>
</organism>
<keyword evidence="4" id="KW-1185">Reference proteome</keyword>
<dbReference type="InterPro" id="IPR016193">
    <property type="entry name" value="Cytidine_deaminase-like"/>
</dbReference>
<dbReference type="GO" id="GO:0008251">
    <property type="term" value="F:tRNA-specific adenosine deaminase activity"/>
    <property type="evidence" value="ECO:0007669"/>
    <property type="project" value="InterPro"/>
</dbReference>
<dbReference type="SUPFAM" id="SSF53927">
    <property type="entry name" value="Cytidine deaminase-like"/>
    <property type="match status" value="1"/>
</dbReference>
<sequence length="496" mass="55218">MATQNSIAPPDLTDVDKAIIFQILDAELNSVILYSLLIGIYTGIVAVTLRNIYMNKSQPIGRVMVLIVVLLHAMTIFNFASCWAYIDSMFIDNGWNFWTIHLSYSSPSVIVEVGMGATGAVCTILADSTMIWRCWMVWGRRWLAVLLPTFVLIAAIVFKIIGTYELYNTVNNYALAFTLYSSLVLAMTLWCTLLIIYRIVSVARAGRETGASGVRAYRNIIEVLVESSALYSAFLILYVVFNARDPFVLAYFDVLAGIARGIAPTLLVGRVAAGHSRPDDSWRGSVISGSIRFGTHSGGQLSLDSATSDDLEAQRQRDGEYDHHIPAESQGDMGNDSIVHEDDYRSQREGDDEYGHFMFKGPQDGPICIDLQSVIQGRRSFGIDQTLVEALSQYPLSNTTLYVTVDLRIMCGSALWQLGIKEVFYGSANDRFGGCGSVWGRLRSIILRIQAIDGYPRIIIILRWFNITENTNMPVLKSKANRVLKTEISRIAPKHE</sequence>
<protein>
    <submittedName>
        <fullName evidence="3">Uncharacterized protein</fullName>
    </submittedName>
</protein>
<accession>A0A284SCI2</accession>
<dbReference type="STRING" id="47428.A0A284SCI2"/>
<feature type="transmembrane region" description="Helical" evidence="2">
    <location>
        <begin position="220"/>
        <end position="241"/>
    </location>
</feature>
<gene>
    <name evidence="3" type="ORF">ARMOST_22310</name>
</gene>
<feature type="transmembrane region" description="Helical" evidence="2">
    <location>
        <begin position="31"/>
        <end position="53"/>
    </location>
</feature>
<dbReference type="Proteomes" id="UP000219338">
    <property type="component" value="Unassembled WGS sequence"/>
</dbReference>
<feature type="region of interest" description="Disordered" evidence="1">
    <location>
        <begin position="298"/>
        <end position="336"/>
    </location>
</feature>
<reference evidence="4" key="1">
    <citation type="journal article" date="2017" name="Nat. Ecol. Evol.">
        <title>Genome expansion and lineage-specific genetic innovations in the forest pathogenic fungi Armillaria.</title>
        <authorList>
            <person name="Sipos G."/>
            <person name="Prasanna A.N."/>
            <person name="Walter M.C."/>
            <person name="O'Connor E."/>
            <person name="Balint B."/>
            <person name="Krizsan K."/>
            <person name="Kiss B."/>
            <person name="Hess J."/>
            <person name="Varga T."/>
            <person name="Slot J."/>
            <person name="Riley R."/>
            <person name="Boka B."/>
            <person name="Rigling D."/>
            <person name="Barry K."/>
            <person name="Lee J."/>
            <person name="Mihaltcheva S."/>
            <person name="LaButti K."/>
            <person name="Lipzen A."/>
            <person name="Waldron R."/>
            <person name="Moloney N.M."/>
            <person name="Sperisen C."/>
            <person name="Kredics L."/>
            <person name="Vagvoelgyi C."/>
            <person name="Patrignani A."/>
            <person name="Fitzpatrick D."/>
            <person name="Nagy I."/>
            <person name="Doyle S."/>
            <person name="Anderson J.B."/>
            <person name="Grigoriev I.V."/>
            <person name="Gueldener U."/>
            <person name="Muensterkoetter M."/>
            <person name="Nagy L.G."/>
        </authorList>
    </citation>
    <scope>NUCLEOTIDE SEQUENCE [LARGE SCALE GENOMIC DNA]</scope>
    <source>
        <strain evidence="4">C18/9</strain>
    </source>
</reference>
<dbReference type="OrthoDB" id="2954345at2759"/>
<dbReference type="OMA" id="WFNITEN"/>
<feature type="transmembrane region" description="Helical" evidence="2">
    <location>
        <begin position="142"/>
        <end position="161"/>
    </location>
</feature>
<proteinExistence type="predicted"/>
<dbReference type="Gene3D" id="3.40.140.10">
    <property type="entry name" value="Cytidine Deaminase, domain 2"/>
    <property type="match status" value="1"/>
</dbReference>
<keyword evidence="2" id="KW-0472">Membrane</keyword>
<feature type="transmembrane region" description="Helical" evidence="2">
    <location>
        <begin position="106"/>
        <end position="130"/>
    </location>
</feature>
<feature type="compositionally biased region" description="Polar residues" evidence="1">
    <location>
        <begin position="298"/>
        <end position="308"/>
    </location>
</feature>
<name>A0A284SCI2_ARMOS</name>
<dbReference type="AlphaFoldDB" id="A0A284SCI2"/>
<keyword evidence="2" id="KW-1133">Transmembrane helix</keyword>
<feature type="transmembrane region" description="Helical" evidence="2">
    <location>
        <begin position="65"/>
        <end position="86"/>
    </location>
</feature>
<evidence type="ECO:0000256" key="1">
    <source>
        <dbReference type="SAM" id="MobiDB-lite"/>
    </source>
</evidence>
<feature type="compositionally biased region" description="Basic and acidic residues" evidence="1">
    <location>
        <begin position="312"/>
        <end position="326"/>
    </location>
</feature>
<evidence type="ECO:0000313" key="4">
    <source>
        <dbReference type="Proteomes" id="UP000219338"/>
    </source>
</evidence>
<evidence type="ECO:0000313" key="3">
    <source>
        <dbReference type="EMBL" id="SJL18711.1"/>
    </source>
</evidence>
<evidence type="ECO:0000256" key="2">
    <source>
        <dbReference type="SAM" id="Phobius"/>
    </source>
</evidence>